<organism evidence="2 3">
    <name type="scientific">Candidatus Amphirhobacter heronislandensis</name>
    <dbReference type="NCBI Taxonomy" id="1732024"/>
    <lineage>
        <taxon>Bacteria</taxon>
        <taxon>Pseudomonadati</taxon>
        <taxon>Pseudomonadota</taxon>
        <taxon>Gammaproteobacteria</taxon>
        <taxon>Candidatus Tethybacterales</taxon>
        <taxon>Candidatus Tethybacteraceae</taxon>
        <taxon>Candidatus Amphirhobacter</taxon>
    </lineage>
</organism>
<comment type="caution">
    <text evidence="2">The sequence shown here is derived from an EMBL/GenBank/DDBJ whole genome shotgun (WGS) entry which is preliminary data.</text>
</comment>
<proteinExistence type="predicted"/>
<evidence type="ECO:0000259" key="1">
    <source>
        <dbReference type="Pfam" id="PF06114"/>
    </source>
</evidence>
<evidence type="ECO:0000313" key="2">
    <source>
        <dbReference type="EMBL" id="MBF2735019.1"/>
    </source>
</evidence>
<gene>
    <name evidence="2" type="ORF">ISN26_02880</name>
</gene>
<reference evidence="2" key="1">
    <citation type="submission" date="2020-10" db="EMBL/GenBank/DDBJ databases">
        <title>An improved Amphimedon queenslandica hologenome assembly reveals how three proteobacterial symbionts can extend the metabolic phenotypic of their marine sponge host.</title>
        <authorList>
            <person name="Degnan B."/>
            <person name="Degnan S."/>
            <person name="Xiang X."/>
        </authorList>
    </citation>
    <scope>NUCLEOTIDE SEQUENCE</scope>
    <source>
        <strain evidence="2">AqS2</strain>
    </source>
</reference>
<dbReference type="PANTHER" id="PTHR43236">
    <property type="entry name" value="ANTITOXIN HIGA1"/>
    <property type="match status" value="1"/>
</dbReference>
<evidence type="ECO:0000313" key="3">
    <source>
        <dbReference type="Proteomes" id="UP000604381"/>
    </source>
</evidence>
<protein>
    <submittedName>
        <fullName evidence="2">ImmA/IrrE family metallo-endopeptidase</fullName>
    </submittedName>
</protein>
<dbReference type="EMBL" id="JADHEI010000029">
    <property type="protein sequence ID" value="MBF2735019.1"/>
    <property type="molecule type" value="Genomic_DNA"/>
</dbReference>
<dbReference type="PANTHER" id="PTHR43236:SF2">
    <property type="entry name" value="BLL0069 PROTEIN"/>
    <property type="match status" value="1"/>
</dbReference>
<dbReference type="InterPro" id="IPR052345">
    <property type="entry name" value="Rad_response_metalloprotease"/>
</dbReference>
<name>A0A930UGV7_9GAMM</name>
<sequence length="171" mass="19322">MSREIFTLAHELGHYLLNREDVDRHGFEKEIRSEEGWCNEFAFHFVLGKDGIKRLDQITGAKKTGMFEEILKFAKDRHVSLRAISRHLSAKGGAKASISREVDQAIRNGLAFKPNSISRSGRIISPLETDIFLDAWDEGLVGEVELDDRFGDAWVTANIYQGGWENPAFNA</sequence>
<accession>A0A930UGV7</accession>
<dbReference type="AlphaFoldDB" id="A0A930UGV7"/>
<feature type="domain" description="IrrE N-terminal-like" evidence="1">
    <location>
        <begin position="3"/>
        <end position="55"/>
    </location>
</feature>
<dbReference type="Proteomes" id="UP000604381">
    <property type="component" value="Unassembled WGS sequence"/>
</dbReference>
<keyword evidence="3" id="KW-1185">Reference proteome</keyword>
<dbReference type="Gene3D" id="1.10.10.2910">
    <property type="match status" value="1"/>
</dbReference>
<dbReference type="Pfam" id="PF06114">
    <property type="entry name" value="Peptidase_M78"/>
    <property type="match status" value="1"/>
</dbReference>
<dbReference type="InterPro" id="IPR010359">
    <property type="entry name" value="IrrE_HExxH"/>
</dbReference>